<dbReference type="SUPFAM" id="SSF54506">
    <property type="entry name" value="Diaminopimelate epimerase-like"/>
    <property type="match status" value="1"/>
</dbReference>
<dbReference type="NCBIfam" id="TIGR00654">
    <property type="entry name" value="PhzF_family"/>
    <property type="match status" value="1"/>
</dbReference>
<dbReference type="GO" id="GO:0016853">
    <property type="term" value="F:isomerase activity"/>
    <property type="evidence" value="ECO:0007669"/>
    <property type="project" value="UniProtKB-KW"/>
</dbReference>
<dbReference type="Gene3D" id="3.10.310.10">
    <property type="entry name" value="Diaminopimelate Epimerase, Chain A, domain 1"/>
    <property type="match status" value="2"/>
</dbReference>
<dbReference type="AlphaFoldDB" id="A0A929KYB3"/>
<protein>
    <submittedName>
        <fullName evidence="4">PhzF family phenazine biosynthesis protein</fullName>
    </submittedName>
</protein>
<dbReference type="InterPro" id="IPR003719">
    <property type="entry name" value="Phenazine_PhzF-like"/>
</dbReference>
<feature type="active site" evidence="3">
    <location>
        <position position="48"/>
    </location>
</feature>
<evidence type="ECO:0000256" key="1">
    <source>
        <dbReference type="ARBA" id="ARBA00008270"/>
    </source>
</evidence>
<dbReference type="PIRSF" id="PIRSF016184">
    <property type="entry name" value="PhzC_PhzF"/>
    <property type="match status" value="1"/>
</dbReference>
<keyword evidence="5" id="KW-1185">Reference proteome</keyword>
<dbReference type="Proteomes" id="UP000622475">
    <property type="component" value="Unassembled WGS sequence"/>
</dbReference>
<keyword evidence="2" id="KW-0413">Isomerase</keyword>
<reference evidence="4" key="1">
    <citation type="submission" date="2020-10" db="EMBL/GenBank/DDBJ databases">
        <title>Mucilaginibacter mali sp. nov., isolated from rhizosphere soil of apple orchard.</title>
        <authorList>
            <person name="Lee J.-S."/>
            <person name="Kim H.S."/>
            <person name="Kim J.-S."/>
        </authorList>
    </citation>
    <scope>NUCLEOTIDE SEQUENCE</scope>
    <source>
        <strain evidence="4">KCTC 22746</strain>
    </source>
</reference>
<gene>
    <name evidence="4" type="ORF">IRJ16_12465</name>
</gene>
<dbReference type="GO" id="GO:0005737">
    <property type="term" value="C:cytoplasm"/>
    <property type="evidence" value="ECO:0007669"/>
    <property type="project" value="TreeGrafter"/>
</dbReference>
<accession>A0A929KYB3</accession>
<organism evidence="4 5">
    <name type="scientific">Mucilaginibacter myungsuensis</name>
    <dbReference type="NCBI Taxonomy" id="649104"/>
    <lineage>
        <taxon>Bacteria</taxon>
        <taxon>Pseudomonadati</taxon>
        <taxon>Bacteroidota</taxon>
        <taxon>Sphingobacteriia</taxon>
        <taxon>Sphingobacteriales</taxon>
        <taxon>Sphingobacteriaceae</taxon>
        <taxon>Mucilaginibacter</taxon>
    </lineage>
</organism>
<dbReference type="EMBL" id="JADFFL010000004">
    <property type="protein sequence ID" value="MBE9662698.1"/>
    <property type="molecule type" value="Genomic_DNA"/>
</dbReference>
<name>A0A929KYB3_9SPHI</name>
<dbReference type="RefSeq" id="WP_194111908.1">
    <property type="nucleotide sequence ID" value="NZ_JADFFL010000004.1"/>
</dbReference>
<evidence type="ECO:0000256" key="2">
    <source>
        <dbReference type="ARBA" id="ARBA00023235"/>
    </source>
</evidence>
<sequence>MTNTIHIKILNAFSNNHNGGNPAAIVLHADHLTNEEKQYIATQTGLSETAFVSASEKADRKLEFFTPNRQIAHCGHATIATFAYLKQVGQIKRNHATKETIDGTRSILYNNGQVFMEQMAPSFTDPYTADVNIIYASLGIKPSVVMSNPVLTYTGNTFLILEVDNENTLANLQPNMALITRISERYGLIGYYVFCRPDVGGIDATARMFAPAYGINEEAATGMAAGPLACYLFRQGLQKSSYLIEQGRLMAEPSPSLLTVNMVLDGDRITSLFAGGDAVLTGEMDIYLPNCNRSVA</sequence>
<evidence type="ECO:0000313" key="4">
    <source>
        <dbReference type="EMBL" id="MBE9662698.1"/>
    </source>
</evidence>
<comment type="caution">
    <text evidence="4">The sequence shown here is derived from an EMBL/GenBank/DDBJ whole genome shotgun (WGS) entry which is preliminary data.</text>
</comment>
<dbReference type="PANTHER" id="PTHR13774">
    <property type="entry name" value="PHENAZINE BIOSYNTHESIS PROTEIN"/>
    <property type="match status" value="1"/>
</dbReference>
<comment type="similarity">
    <text evidence="1">Belongs to the PhzF family.</text>
</comment>
<evidence type="ECO:0000313" key="5">
    <source>
        <dbReference type="Proteomes" id="UP000622475"/>
    </source>
</evidence>
<proteinExistence type="inferred from homology"/>
<evidence type="ECO:0000256" key="3">
    <source>
        <dbReference type="PIRSR" id="PIRSR016184-1"/>
    </source>
</evidence>
<dbReference type="PANTHER" id="PTHR13774:SF39">
    <property type="entry name" value="BIOSYNTHESIS PROTEIN, PUTATIVE-RELATED"/>
    <property type="match status" value="1"/>
</dbReference>
<dbReference type="Pfam" id="PF02567">
    <property type="entry name" value="PhzC-PhzF"/>
    <property type="match status" value="1"/>
</dbReference>